<dbReference type="InterPro" id="IPR039169">
    <property type="entry name" value="Abitram"/>
</dbReference>
<dbReference type="GO" id="GO:0030027">
    <property type="term" value="C:lamellipodium"/>
    <property type="evidence" value="ECO:0007669"/>
    <property type="project" value="TreeGrafter"/>
</dbReference>
<dbReference type="GO" id="GO:0030833">
    <property type="term" value="P:regulation of actin filament polymerization"/>
    <property type="evidence" value="ECO:0007669"/>
    <property type="project" value="TreeGrafter"/>
</dbReference>
<accession>A0AAV8X4U7</accession>
<dbReference type="GO" id="GO:0005634">
    <property type="term" value="C:nucleus"/>
    <property type="evidence" value="ECO:0007669"/>
    <property type="project" value="TreeGrafter"/>
</dbReference>
<dbReference type="SUPFAM" id="SSF51230">
    <property type="entry name" value="Single hybrid motif"/>
    <property type="match status" value="1"/>
</dbReference>
<dbReference type="PANTHER" id="PTHR13651">
    <property type="entry name" value="PROTEIN ABITRAM"/>
    <property type="match status" value="1"/>
</dbReference>
<dbReference type="GO" id="GO:0051489">
    <property type="term" value="P:regulation of filopodium assembly"/>
    <property type="evidence" value="ECO:0007669"/>
    <property type="project" value="TreeGrafter"/>
</dbReference>
<evidence type="ECO:0000256" key="2">
    <source>
        <dbReference type="ARBA" id="ARBA00019325"/>
    </source>
</evidence>
<dbReference type="GO" id="GO:0051015">
    <property type="term" value="F:actin filament binding"/>
    <property type="evidence" value="ECO:0007669"/>
    <property type="project" value="TreeGrafter"/>
</dbReference>
<dbReference type="GO" id="GO:0048813">
    <property type="term" value="P:dendrite morphogenesis"/>
    <property type="evidence" value="ECO:0007669"/>
    <property type="project" value="TreeGrafter"/>
</dbReference>
<dbReference type="AlphaFoldDB" id="A0AAV8X4U7"/>
<reference evidence="4" key="1">
    <citation type="journal article" date="2023" name="Insect Mol. Biol.">
        <title>Genome sequencing provides insights into the evolution of gene families encoding plant cell wall-degrading enzymes in longhorned beetles.</title>
        <authorList>
            <person name="Shin N.R."/>
            <person name="Okamura Y."/>
            <person name="Kirsch R."/>
            <person name="Pauchet Y."/>
        </authorList>
    </citation>
    <scope>NUCLEOTIDE SEQUENCE</scope>
    <source>
        <strain evidence="4">RBIC_L_NR</strain>
    </source>
</reference>
<sequence length="283" mass="32611">MLTQYGLNNSDLNNKVESETEVNPFSILKTERDAHEYGYDDKTEICSCSNLEIKRERDQDYNKQTDDSSLENKLETAKKIYDAYINEVKAMADIPILKSISEDFISNFRHYNTRYYEDKYCIDFGVTETGYCDTNIRIHSNKLFLIALASGNDIIRSQKDISEINFVVNNSDRSNVQLRGKKKLGSKSVEHHTILCQVKYQGDDKMYNIRAGINGRILEINELVKRNPNLIRTDPKGLGFIAIIAPQGKPADYEKRISKLNLLSEEKYFEYLLHRAAKFSTTS</sequence>
<dbReference type="InterPro" id="IPR033753">
    <property type="entry name" value="GCV_H/Fam206"/>
</dbReference>
<gene>
    <name evidence="4" type="ORF">NQ314_013832</name>
</gene>
<name>A0AAV8X4U7_9CUCU</name>
<comment type="similarity">
    <text evidence="1">Belongs to the ABITRAM family.</text>
</comment>
<dbReference type="EMBL" id="JANEYF010003815">
    <property type="protein sequence ID" value="KAJ8933739.1"/>
    <property type="molecule type" value="Genomic_DNA"/>
</dbReference>
<dbReference type="PANTHER" id="PTHR13651:SF0">
    <property type="entry name" value="PROTEIN ABITRAM"/>
    <property type="match status" value="1"/>
</dbReference>
<comment type="caution">
    <text evidence="4">The sequence shown here is derived from an EMBL/GenBank/DDBJ whole genome shotgun (WGS) entry which is preliminary data.</text>
</comment>
<dbReference type="GO" id="GO:0003785">
    <property type="term" value="F:actin monomer binding"/>
    <property type="evidence" value="ECO:0007669"/>
    <property type="project" value="TreeGrafter"/>
</dbReference>
<proteinExistence type="inferred from homology"/>
<evidence type="ECO:0000256" key="3">
    <source>
        <dbReference type="ARBA" id="ARBA00030463"/>
    </source>
</evidence>
<dbReference type="GO" id="GO:0032433">
    <property type="term" value="C:filopodium tip"/>
    <property type="evidence" value="ECO:0007669"/>
    <property type="project" value="TreeGrafter"/>
</dbReference>
<dbReference type="GO" id="GO:0030425">
    <property type="term" value="C:dendrite"/>
    <property type="evidence" value="ECO:0007669"/>
    <property type="project" value="TreeGrafter"/>
</dbReference>
<evidence type="ECO:0000313" key="5">
    <source>
        <dbReference type="Proteomes" id="UP001162156"/>
    </source>
</evidence>
<dbReference type="Gene3D" id="2.40.50.100">
    <property type="match status" value="1"/>
</dbReference>
<evidence type="ECO:0000313" key="4">
    <source>
        <dbReference type="EMBL" id="KAJ8933739.1"/>
    </source>
</evidence>
<dbReference type="Pfam" id="PF01597">
    <property type="entry name" value="GCV_H"/>
    <property type="match status" value="1"/>
</dbReference>
<organism evidence="4 5">
    <name type="scientific">Rhamnusium bicolor</name>
    <dbReference type="NCBI Taxonomy" id="1586634"/>
    <lineage>
        <taxon>Eukaryota</taxon>
        <taxon>Metazoa</taxon>
        <taxon>Ecdysozoa</taxon>
        <taxon>Arthropoda</taxon>
        <taxon>Hexapoda</taxon>
        <taxon>Insecta</taxon>
        <taxon>Pterygota</taxon>
        <taxon>Neoptera</taxon>
        <taxon>Endopterygota</taxon>
        <taxon>Coleoptera</taxon>
        <taxon>Polyphaga</taxon>
        <taxon>Cucujiformia</taxon>
        <taxon>Chrysomeloidea</taxon>
        <taxon>Cerambycidae</taxon>
        <taxon>Lepturinae</taxon>
        <taxon>Rhagiini</taxon>
        <taxon>Rhamnusium</taxon>
    </lineage>
</organism>
<evidence type="ECO:0000256" key="1">
    <source>
        <dbReference type="ARBA" id="ARBA00010764"/>
    </source>
</evidence>
<keyword evidence="5" id="KW-1185">Reference proteome</keyword>
<dbReference type="InterPro" id="IPR011053">
    <property type="entry name" value="Single_hybrid_motif"/>
</dbReference>
<protein>
    <recommendedName>
        <fullName evidence="2">Protein Abitram</fullName>
    </recommendedName>
    <alternativeName>
        <fullName evidence="3">Actin-binding transcription modulator</fullName>
    </alternativeName>
</protein>
<dbReference type="Proteomes" id="UP001162156">
    <property type="component" value="Unassembled WGS sequence"/>
</dbReference>